<dbReference type="EMBL" id="JACHGN010000003">
    <property type="protein sequence ID" value="MBB5131727.1"/>
    <property type="molecule type" value="Genomic_DNA"/>
</dbReference>
<dbReference type="SMART" id="SM00220">
    <property type="entry name" value="S_TKc"/>
    <property type="match status" value="1"/>
</dbReference>
<dbReference type="CDD" id="cd14014">
    <property type="entry name" value="STKc_PknB_like"/>
    <property type="match status" value="1"/>
</dbReference>
<dbReference type="Gene3D" id="1.10.510.10">
    <property type="entry name" value="Transferase(Phosphotransferase) domain 1"/>
    <property type="match status" value="1"/>
</dbReference>
<evidence type="ECO:0000313" key="12">
    <source>
        <dbReference type="Proteomes" id="UP000578449"/>
    </source>
</evidence>
<proteinExistence type="inferred from homology"/>
<feature type="domain" description="Protein kinase" evidence="10">
    <location>
        <begin position="15"/>
        <end position="269"/>
    </location>
</feature>
<feature type="compositionally biased region" description="Gly residues" evidence="8">
    <location>
        <begin position="423"/>
        <end position="432"/>
    </location>
</feature>
<keyword evidence="12" id="KW-1185">Reference proteome</keyword>
<evidence type="ECO:0000256" key="4">
    <source>
        <dbReference type="ARBA" id="ARBA00022741"/>
    </source>
</evidence>
<feature type="transmembrane region" description="Helical" evidence="9">
    <location>
        <begin position="450"/>
        <end position="472"/>
    </location>
</feature>
<keyword evidence="9" id="KW-0472">Membrane</keyword>
<dbReference type="InterPro" id="IPR050660">
    <property type="entry name" value="NEK_Ser/Thr_kinase"/>
</dbReference>
<dbReference type="AlphaFoldDB" id="A0A840P3A4"/>
<feature type="compositionally biased region" description="Low complexity" evidence="8">
    <location>
        <begin position="522"/>
        <end position="534"/>
    </location>
</feature>
<dbReference type="InterPro" id="IPR000719">
    <property type="entry name" value="Prot_kinase_dom"/>
</dbReference>
<dbReference type="PANTHER" id="PTHR43671:SF13">
    <property type="entry name" value="SERINE_THREONINE-PROTEIN KINASE NEK2"/>
    <property type="match status" value="1"/>
</dbReference>
<protein>
    <recommendedName>
        <fullName evidence="2">non-specific serine/threonine protein kinase</fullName>
        <ecNumber evidence="2">2.7.11.1</ecNumber>
    </recommendedName>
</protein>
<evidence type="ECO:0000256" key="8">
    <source>
        <dbReference type="SAM" id="MobiDB-lite"/>
    </source>
</evidence>
<dbReference type="InterPro" id="IPR008271">
    <property type="entry name" value="Ser/Thr_kinase_AS"/>
</dbReference>
<keyword evidence="9" id="KW-1133">Transmembrane helix</keyword>
<evidence type="ECO:0000259" key="10">
    <source>
        <dbReference type="PROSITE" id="PS50011"/>
    </source>
</evidence>
<evidence type="ECO:0000256" key="1">
    <source>
        <dbReference type="ARBA" id="ARBA00010886"/>
    </source>
</evidence>
<dbReference type="RefSeq" id="WP_185048576.1">
    <property type="nucleotide sequence ID" value="NZ_BAABIX010000009.1"/>
</dbReference>
<sequence>MSDSREADNVVGGRYRLLQPIGRGGMGTVWRAHDEVLGRDVALKEITPPPDLGGHERETFIHRTFREARAAGRVSHPGVAAVYDVVQDRGHPWIAMELLPSRTLGTVVREEGRLAPPRAAGIGAQILAALVAAHRAGVLHRDVKPENVMIADNGRVVLTDFGIATVEGDPSVTRTGALIGTPAFIAPERAAGGPAERASDLWSLGVTLYVAVEGRVPFERPHALATLAAVLHDEPAPFVHAGRLAPVIAGLLRKDPAERTTAEELAPLLSAVASGYVPQSTAPISPVAPVAPMASGALAAEAPPGRRAGGRGRARTRDTPGRIPAVPAQRRAGDGTGRAAAQGDGAPAWPLAVPRPRPGGPQGREIPEALGSPGSAAGWSSDAETPPERRPTGAVALREGTAPARPRPMPRKRGPQSRTSGGRPSGAGGRGTGPRARRGSPARPAPRAPAVAGLIGLIMAVGMISGAASWFLTPSQQQGTPQVVPQIVGTRDPGVTGTPSESPSDTSTTEPTDPPPTDRQVGQTTGPTQYGGPTESDRRTDEDEGETGERTRPQDERADEQQDDKSGKSNKPDKSGKSEDSKRPEKSDKSEKTNKSDKSKKQKAPQDSDDPDQVPPAPPAAEDDAG</sequence>
<dbReference type="Proteomes" id="UP000578449">
    <property type="component" value="Unassembled WGS sequence"/>
</dbReference>
<evidence type="ECO:0000256" key="2">
    <source>
        <dbReference type="ARBA" id="ARBA00012513"/>
    </source>
</evidence>
<accession>A0A840P3A4</accession>
<feature type="region of interest" description="Disordered" evidence="8">
    <location>
        <begin position="476"/>
        <end position="626"/>
    </location>
</feature>
<dbReference type="EC" id="2.7.11.1" evidence="2"/>
<keyword evidence="3" id="KW-0808">Transferase</keyword>
<gene>
    <name evidence="11" type="ORF">HNP84_001440</name>
</gene>
<comment type="caution">
    <text evidence="11">The sequence shown here is derived from an EMBL/GenBank/DDBJ whole genome shotgun (WGS) entry which is preliminary data.</text>
</comment>
<name>A0A840P3A4_9ACTN</name>
<evidence type="ECO:0000256" key="9">
    <source>
        <dbReference type="SAM" id="Phobius"/>
    </source>
</evidence>
<evidence type="ECO:0000256" key="3">
    <source>
        <dbReference type="ARBA" id="ARBA00022679"/>
    </source>
</evidence>
<keyword evidence="9" id="KW-0812">Transmembrane</keyword>
<evidence type="ECO:0000256" key="5">
    <source>
        <dbReference type="ARBA" id="ARBA00022777"/>
    </source>
</evidence>
<dbReference type="PROSITE" id="PS00108">
    <property type="entry name" value="PROTEIN_KINASE_ST"/>
    <property type="match status" value="1"/>
</dbReference>
<dbReference type="PROSITE" id="PS50011">
    <property type="entry name" value="PROTEIN_KINASE_DOM"/>
    <property type="match status" value="1"/>
</dbReference>
<dbReference type="Pfam" id="PF00069">
    <property type="entry name" value="Pkinase"/>
    <property type="match status" value="1"/>
</dbReference>
<evidence type="ECO:0000256" key="7">
    <source>
        <dbReference type="PROSITE-ProRule" id="PRU10141"/>
    </source>
</evidence>
<dbReference type="InterPro" id="IPR011009">
    <property type="entry name" value="Kinase-like_dom_sf"/>
</dbReference>
<keyword evidence="4 7" id="KW-0547">Nucleotide-binding</keyword>
<comment type="similarity">
    <text evidence="1">Belongs to the protein kinase superfamily. NEK Ser/Thr protein kinase family. NIMA subfamily.</text>
</comment>
<feature type="compositionally biased region" description="Low complexity" evidence="8">
    <location>
        <begin position="337"/>
        <end position="346"/>
    </location>
</feature>
<reference evidence="11 12" key="1">
    <citation type="submission" date="2020-08" db="EMBL/GenBank/DDBJ databases">
        <title>Genomic Encyclopedia of Type Strains, Phase IV (KMG-IV): sequencing the most valuable type-strain genomes for metagenomic binning, comparative biology and taxonomic classification.</title>
        <authorList>
            <person name="Goeker M."/>
        </authorList>
    </citation>
    <scope>NUCLEOTIDE SEQUENCE [LARGE SCALE GENOMIC DNA]</scope>
    <source>
        <strain evidence="11 12">DSM 45615</strain>
    </source>
</reference>
<organism evidence="11 12">
    <name type="scientific">Thermocatellispora tengchongensis</name>
    <dbReference type="NCBI Taxonomy" id="1073253"/>
    <lineage>
        <taxon>Bacteria</taxon>
        <taxon>Bacillati</taxon>
        <taxon>Actinomycetota</taxon>
        <taxon>Actinomycetes</taxon>
        <taxon>Streptosporangiales</taxon>
        <taxon>Streptosporangiaceae</taxon>
        <taxon>Thermocatellispora</taxon>
    </lineage>
</organism>
<feature type="binding site" evidence="7">
    <location>
        <position position="44"/>
    </location>
    <ligand>
        <name>ATP</name>
        <dbReference type="ChEBI" id="CHEBI:30616"/>
    </ligand>
</feature>
<evidence type="ECO:0000256" key="6">
    <source>
        <dbReference type="ARBA" id="ARBA00022840"/>
    </source>
</evidence>
<feature type="compositionally biased region" description="Low complexity" evidence="8">
    <location>
        <begin position="498"/>
        <end position="511"/>
    </location>
</feature>
<dbReference type="PROSITE" id="PS00107">
    <property type="entry name" value="PROTEIN_KINASE_ATP"/>
    <property type="match status" value="1"/>
</dbReference>
<evidence type="ECO:0000313" key="11">
    <source>
        <dbReference type="EMBL" id="MBB5131727.1"/>
    </source>
</evidence>
<dbReference type="PANTHER" id="PTHR43671">
    <property type="entry name" value="SERINE/THREONINE-PROTEIN KINASE NEK"/>
    <property type="match status" value="1"/>
</dbReference>
<keyword evidence="5" id="KW-0418">Kinase</keyword>
<feature type="region of interest" description="Disordered" evidence="8">
    <location>
        <begin position="298"/>
        <end position="447"/>
    </location>
</feature>
<dbReference type="Gene3D" id="3.30.200.20">
    <property type="entry name" value="Phosphorylase Kinase, domain 1"/>
    <property type="match status" value="1"/>
</dbReference>
<dbReference type="GO" id="GO:0004674">
    <property type="term" value="F:protein serine/threonine kinase activity"/>
    <property type="evidence" value="ECO:0007669"/>
    <property type="project" value="UniProtKB-EC"/>
</dbReference>
<dbReference type="InterPro" id="IPR017441">
    <property type="entry name" value="Protein_kinase_ATP_BS"/>
</dbReference>
<dbReference type="GO" id="GO:0005524">
    <property type="term" value="F:ATP binding"/>
    <property type="evidence" value="ECO:0007669"/>
    <property type="project" value="UniProtKB-UniRule"/>
</dbReference>
<dbReference type="SUPFAM" id="SSF56112">
    <property type="entry name" value="Protein kinase-like (PK-like)"/>
    <property type="match status" value="1"/>
</dbReference>
<feature type="compositionally biased region" description="Basic and acidic residues" evidence="8">
    <location>
        <begin position="535"/>
        <end position="599"/>
    </location>
</feature>
<keyword evidence="6 7" id="KW-0067">ATP-binding</keyword>